<evidence type="ECO:0000313" key="1">
    <source>
        <dbReference type="EMBL" id="CAI8047382.1"/>
    </source>
</evidence>
<organism evidence="1 2">
    <name type="scientific">Geodia barretti</name>
    <name type="common">Barrett's horny sponge</name>
    <dbReference type="NCBI Taxonomy" id="519541"/>
    <lineage>
        <taxon>Eukaryota</taxon>
        <taxon>Metazoa</taxon>
        <taxon>Porifera</taxon>
        <taxon>Demospongiae</taxon>
        <taxon>Heteroscleromorpha</taxon>
        <taxon>Tetractinellida</taxon>
        <taxon>Astrophorina</taxon>
        <taxon>Geodiidae</taxon>
        <taxon>Geodia</taxon>
    </lineage>
</organism>
<dbReference type="Gene3D" id="3.40.50.720">
    <property type="entry name" value="NAD(P)-binding Rossmann-like Domain"/>
    <property type="match status" value="1"/>
</dbReference>
<keyword evidence="2" id="KW-1185">Reference proteome</keyword>
<reference evidence="1" key="1">
    <citation type="submission" date="2023-03" db="EMBL/GenBank/DDBJ databases">
        <authorList>
            <person name="Steffen K."/>
            <person name="Cardenas P."/>
        </authorList>
    </citation>
    <scope>NUCLEOTIDE SEQUENCE</scope>
</reference>
<sequence length="144" mass="16203">MKGFPTDEGLQAPRVDLVSIYLDQTDPRDIGRGLAESHNIPIYQSIRQALTLGGKELAVDGALLIGEHGDYPYNELEQHMYPRRYLFEQICGVFASSGHSVPVFCDKHLSYNWTDAKWMYDRAKALNVPFMAGHPYRLAGESVS</sequence>
<gene>
    <name evidence="1" type="ORF">GBAR_LOCUS26185</name>
</gene>
<dbReference type="AlphaFoldDB" id="A0AA35XE24"/>
<accession>A0AA35XE24</accession>
<dbReference type="Proteomes" id="UP001174909">
    <property type="component" value="Unassembled WGS sequence"/>
</dbReference>
<protein>
    <submittedName>
        <fullName evidence="1">Uncharacterized protein</fullName>
    </submittedName>
</protein>
<evidence type="ECO:0000313" key="2">
    <source>
        <dbReference type="Proteomes" id="UP001174909"/>
    </source>
</evidence>
<dbReference type="EMBL" id="CASHTH010003633">
    <property type="protein sequence ID" value="CAI8047382.1"/>
    <property type="molecule type" value="Genomic_DNA"/>
</dbReference>
<proteinExistence type="predicted"/>
<name>A0AA35XE24_GEOBA</name>
<comment type="caution">
    <text evidence="1">The sequence shown here is derived from an EMBL/GenBank/DDBJ whole genome shotgun (WGS) entry which is preliminary data.</text>
</comment>